<dbReference type="InterPro" id="IPR049053">
    <property type="entry name" value="AFCA-like_C"/>
</dbReference>
<feature type="domain" description="Glycosyl hydrolase family 95 catalytic" evidence="3">
    <location>
        <begin position="302"/>
        <end position="707"/>
    </location>
</feature>
<dbReference type="Gene3D" id="1.50.10.10">
    <property type="match status" value="1"/>
</dbReference>
<sequence>MQRFTLILGFLTSSVFFSCSPDTSKDRDDRPSTVLWYEQPAGSWEEALPVGNGRLGAMVFGQTSTERIQLNEDSMWPGAADWGDSKGSPADLASLRALVKSGRVHEADKEIIDKFSYRGIVRSHQTMGDLFIDFGDEREIQHYRRQLSLDDALVSVRYQSGGEQYTEEVFASAVDDALVIRLTTTDEAGMNFKLRLGRPKDDGHPTVNVNAPAADELVMDGEVTQYKAAKEGQPTPLDYGVKFQTKLKVVTSGGASSAENGELRLEGVKEAVIYLVCNTSYYEDDYASKNEKTLQKLGTKGFDELLLAHQEDFDEYYSRVSLDLGGHALDTLPTDKRLKRVQDGRKDEGLAAALFQYGRYLLISSSRPGTNPANLQGIWNKDIEAPWNADYHLNINLQMNYWPAGPTHLPEMHLPLFDYVDQLIQRGKITAKEQYGVERGSVVHHASDLWAAPWMRANRAYWGAWIHGGGWISRHYWEYFQFTGDTTFLKERGYPALKEFAAFYMDWLQKDDQTGLYVSYPETSPENSYLAADGQPAAISYGAAMGHQIISDVFQNTLSAAKVLSIEDDFTEEVSGKLAKLYPGVGIGPDGRILEWNEPYEEPEKGHRHMSHLYALHPGDDITEDIPEAFAGAQKTIDYRLQHGGAGTGWSRAWMINFNARLLDSKSAEENLYKLLQVSTAKNLFNEHPPFQIDGNFGFTAGVAELLLQSHEGFLRILPALPESWQSGSVKGLVARGNIEVDMIWEGGQLLKLGLKSATNQTKPILYNGKKMSVTLSADEKVWLDKDLNVVR</sequence>
<dbReference type="GO" id="GO:0004560">
    <property type="term" value="F:alpha-L-fucosidase activity"/>
    <property type="evidence" value="ECO:0007669"/>
    <property type="project" value="InterPro"/>
</dbReference>
<dbReference type="OrthoDB" id="9802600at2"/>
<protein>
    <submittedName>
        <fullName evidence="4">Uncharacterized protein</fullName>
    </submittedName>
</protein>
<evidence type="ECO:0000313" key="4">
    <source>
        <dbReference type="EMBL" id="AGA78066.1"/>
    </source>
</evidence>
<feature type="domain" description="Alpha fucosidase A-like C-terminal" evidence="2">
    <location>
        <begin position="709"/>
        <end position="777"/>
    </location>
</feature>
<dbReference type="HOGENOM" id="CLU_004617_2_2_10"/>
<dbReference type="InterPro" id="IPR054363">
    <property type="entry name" value="GH95_cat"/>
</dbReference>
<reference evidence="5" key="1">
    <citation type="submission" date="2012-02" db="EMBL/GenBank/DDBJ databases">
        <title>The complete genome of Echinicola vietnamensis DSM 17526.</title>
        <authorList>
            <person name="Lucas S."/>
            <person name="Copeland A."/>
            <person name="Lapidus A."/>
            <person name="Glavina del Rio T."/>
            <person name="Dalin E."/>
            <person name="Tice H."/>
            <person name="Bruce D."/>
            <person name="Goodwin L."/>
            <person name="Pitluck S."/>
            <person name="Peters L."/>
            <person name="Ovchinnikova G."/>
            <person name="Teshima H."/>
            <person name="Kyrpides N."/>
            <person name="Mavromatis K."/>
            <person name="Ivanova N."/>
            <person name="Brettin T."/>
            <person name="Detter J.C."/>
            <person name="Han C."/>
            <person name="Larimer F."/>
            <person name="Land M."/>
            <person name="Hauser L."/>
            <person name="Markowitz V."/>
            <person name="Cheng J.-F."/>
            <person name="Hugenholtz P."/>
            <person name="Woyke T."/>
            <person name="Wu D."/>
            <person name="Brambilla E."/>
            <person name="Klenk H.-P."/>
            <person name="Eisen J.A."/>
        </authorList>
    </citation>
    <scope>NUCLEOTIDE SEQUENCE [LARGE SCALE GENOMIC DNA]</scope>
    <source>
        <strain evidence="5">DSM 17526 / LMG 23754 / KMM 6221</strain>
    </source>
</reference>
<evidence type="ECO:0000259" key="1">
    <source>
        <dbReference type="Pfam" id="PF14498"/>
    </source>
</evidence>
<name>L0FZA5_ECHVK</name>
<dbReference type="PATRIC" id="fig|926556.3.peg.1923"/>
<gene>
    <name evidence="4" type="ordered locus">Echvi_1807</name>
</gene>
<dbReference type="PANTHER" id="PTHR31084">
    <property type="entry name" value="ALPHA-L-FUCOSIDASE 2"/>
    <property type="match status" value="1"/>
</dbReference>
<dbReference type="AlphaFoldDB" id="L0FZA5"/>
<dbReference type="GO" id="GO:0005975">
    <property type="term" value="P:carbohydrate metabolic process"/>
    <property type="evidence" value="ECO:0007669"/>
    <property type="project" value="InterPro"/>
</dbReference>
<dbReference type="EMBL" id="CP003346">
    <property type="protein sequence ID" value="AGA78066.1"/>
    <property type="molecule type" value="Genomic_DNA"/>
</dbReference>
<dbReference type="KEGG" id="evi:Echvi_1807"/>
<dbReference type="Pfam" id="PF22124">
    <property type="entry name" value="Glyco_hydro_95_cat"/>
    <property type="match status" value="1"/>
</dbReference>
<proteinExistence type="predicted"/>
<dbReference type="InterPro" id="IPR008928">
    <property type="entry name" value="6-hairpin_glycosidase_sf"/>
</dbReference>
<organism evidence="4 5">
    <name type="scientific">Echinicola vietnamensis (strain DSM 17526 / LMG 23754 / KMM 6221)</name>
    <dbReference type="NCBI Taxonomy" id="926556"/>
    <lineage>
        <taxon>Bacteria</taxon>
        <taxon>Pseudomonadati</taxon>
        <taxon>Bacteroidota</taxon>
        <taxon>Cytophagia</taxon>
        <taxon>Cytophagales</taxon>
        <taxon>Cyclobacteriaceae</taxon>
        <taxon>Echinicola</taxon>
    </lineage>
</organism>
<dbReference type="eggNOG" id="COG1554">
    <property type="taxonomic scope" value="Bacteria"/>
</dbReference>
<dbReference type="STRING" id="926556.Echvi_1807"/>
<dbReference type="InterPro" id="IPR027414">
    <property type="entry name" value="GH95_N_dom"/>
</dbReference>
<dbReference type="InterPro" id="IPR013780">
    <property type="entry name" value="Glyco_hydro_b"/>
</dbReference>
<dbReference type="InterPro" id="IPR012341">
    <property type="entry name" value="6hp_glycosidase-like_sf"/>
</dbReference>
<evidence type="ECO:0000259" key="3">
    <source>
        <dbReference type="Pfam" id="PF22124"/>
    </source>
</evidence>
<evidence type="ECO:0000313" key="5">
    <source>
        <dbReference type="Proteomes" id="UP000010796"/>
    </source>
</evidence>
<feature type="domain" description="Glycosyl hydrolase family 95 N-terminal" evidence="1">
    <location>
        <begin position="35"/>
        <end position="282"/>
    </location>
</feature>
<dbReference type="Pfam" id="PF21307">
    <property type="entry name" value="Glyco_hydro_95_C"/>
    <property type="match status" value="1"/>
</dbReference>
<dbReference type="SUPFAM" id="SSF48208">
    <property type="entry name" value="Six-hairpin glycosidases"/>
    <property type="match status" value="1"/>
</dbReference>
<dbReference type="PANTHER" id="PTHR31084:SF0">
    <property type="entry name" value="ALPHA-L-FUCOSIDASE 2"/>
    <property type="match status" value="1"/>
</dbReference>
<dbReference type="Pfam" id="PF14498">
    <property type="entry name" value="Glyco_hyd_65N_2"/>
    <property type="match status" value="1"/>
</dbReference>
<evidence type="ECO:0000259" key="2">
    <source>
        <dbReference type="Pfam" id="PF21307"/>
    </source>
</evidence>
<dbReference type="Gene3D" id="2.70.98.50">
    <property type="entry name" value="putative glycoside hydrolase family protein from bacillus halodurans"/>
    <property type="match status" value="1"/>
</dbReference>
<dbReference type="PROSITE" id="PS51257">
    <property type="entry name" value="PROKAR_LIPOPROTEIN"/>
    <property type="match status" value="1"/>
</dbReference>
<dbReference type="Gene3D" id="2.60.40.1180">
    <property type="entry name" value="Golgi alpha-mannosidase II"/>
    <property type="match status" value="1"/>
</dbReference>
<keyword evidence="5" id="KW-1185">Reference proteome</keyword>
<dbReference type="Proteomes" id="UP000010796">
    <property type="component" value="Chromosome"/>
</dbReference>
<dbReference type="PIRSF" id="PIRSF007663">
    <property type="entry name" value="UCP007663"/>
    <property type="match status" value="1"/>
</dbReference>
<accession>L0FZA5</accession>
<dbReference type="InterPro" id="IPR016518">
    <property type="entry name" value="Alpha-L-fucosidase"/>
</dbReference>